<reference evidence="2" key="1">
    <citation type="submission" date="2013-08" db="EMBL/GenBank/DDBJ databases">
        <authorList>
            <person name="Mendez C."/>
            <person name="Richter M."/>
            <person name="Ferrer M."/>
            <person name="Sanchez J."/>
        </authorList>
    </citation>
    <scope>NUCLEOTIDE SEQUENCE</scope>
</reference>
<feature type="domain" description="TonB-dependent transporter Oar-like beta-barrel" evidence="1">
    <location>
        <begin position="2"/>
        <end position="173"/>
    </location>
</feature>
<gene>
    <name evidence="2" type="ORF">B1B_00801</name>
</gene>
<accession>T1BYI9</accession>
<dbReference type="InterPro" id="IPR057601">
    <property type="entry name" value="Oar-like_b-barrel"/>
</dbReference>
<dbReference type="AlphaFoldDB" id="T1BYI9"/>
<reference evidence="2" key="2">
    <citation type="journal article" date="2014" name="ISME J.">
        <title>Microbial stratification in low pH oxic and suboxic macroscopic growths along an acid mine drainage.</title>
        <authorList>
            <person name="Mendez-Garcia C."/>
            <person name="Mesa V."/>
            <person name="Sprenger R.R."/>
            <person name="Richter M."/>
            <person name="Diez M.S."/>
            <person name="Solano J."/>
            <person name="Bargiela R."/>
            <person name="Golyshina O.V."/>
            <person name="Manteca A."/>
            <person name="Ramos J.L."/>
            <person name="Gallego J.R."/>
            <person name="Llorente I."/>
            <person name="Martins Dos Santos V.A."/>
            <person name="Jensen O.N."/>
            <person name="Pelaez A.I."/>
            <person name="Sanchez J."/>
            <person name="Ferrer M."/>
        </authorList>
    </citation>
    <scope>NUCLEOTIDE SEQUENCE</scope>
</reference>
<comment type="caution">
    <text evidence="2">The sequence shown here is derived from an EMBL/GenBank/DDBJ whole genome shotgun (WGS) entry which is preliminary data.</text>
</comment>
<dbReference type="Pfam" id="PF25183">
    <property type="entry name" value="OMP_b-brl_4"/>
    <property type="match status" value="1"/>
</dbReference>
<protein>
    <recommendedName>
        <fullName evidence="1">TonB-dependent transporter Oar-like beta-barrel domain-containing protein</fullName>
    </recommendedName>
</protein>
<sequence>KYLNSKGLLAQVLGGWQVAGIMDYWAGHPIGIAQNNVVLMATSASGDGVNRPNVVPGQNRQTYSYNRTMDYFMGKTTVQPVQVNTSAFIKSPHFGLGNAHRNYASMTTMPYRMEDFDAEKYFHITDKIMATLRVDYFNAFNRTQLTPPDPDIDDSTFGMVTSQSLQISNRQGQATFRIEF</sequence>
<proteinExistence type="predicted"/>
<evidence type="ECO:0000259" key="1">
    <source>
        <dbReference type="Pfam" id="PF25183"/>
    </source>
</evidence>
<evidence type="ECO:0000313" key="2">
    <source>
        <dbReference type="EMBL" id="EQD78291.1"/>
    </source>
</evidence>
<name>T1BYI9_9ZZZZ</name>
<dbReference type="EMBL" id="AUZY01000591">
    <property type="protein sequence ID" value="EQD78291.1"/>
    <property type="molecule type" value="Genomic_DNA"/>
</dbReference>
<feature type="non-terminal residue" evidence="2">
    <location>
        <position position="1"/>
    </location>
</feature>
<organism evidence="2">
    <name type="scientific">mine drainage metagenome</name>
    <dbReference type="NCBI Taxonomy" id="410659"/>
    <lineage>
        <taxon>unclassified sequences</taxon>
        <taxon>metagenomes</taxon>
        <taxon>ecological metagenomes</taxon>
    </lineage>
</organism>